<reference evidence="3 4" key="1">
    <citation type="submission" date="2019-05" db="EMBL/GenBank/DDBJ databases">
        <title>Emergence of the Ug99 lineage of the wheat stem rust pathogen through somatic hybridization.</title>
        <authorList>
            <person name="Li F."/>
            <person name="Upadhyaya N.M."/>
            <person name="Sperschneider J."/>
            <person name="Matny O."/>
            <person name="Nguyen-Phuc H."/>
            <person name="Mago R."/>
            <person name="Raley C."/>
            <person name="Miller M.E."/>
            <person name="Silverstein K.A.T."/>
            <person name="Henningsen E."/>
            <person name="Hirsch C.D."/>
            <person name="Visser B."/>
            <person name="Pretorius Z.A."/>
            <person name="Steffenson B.J."/>
            <person name="Schwessinger B."/>
            <person name="Dodds P.N."/>
            <person name="Figueroa M."/>
        </authorList>
    </citation>
    <scope>NUCLEOTIDE SEQUENCE [LARGE SCALE GENOMIC DNA]</scope>
    <source>
        <strain evidence="3 4">Ug99</strain>
    </source>
</reference>
<sequence length="82" mass="9459">MAHVPQQPTEKQITVADQPVRKKVKRRPARKQVTLEQAAAVKKQPEQNGQTYNVWYNKWAGGGSIRFVDPEREVSDPVQDRY</sequence>
<accession>A0A5B0SAC0</accession>
<gene>
    <name evidence="3" type="ORF">PGTUg99_000891</name>
</gene>
<feature type="compositionally biased region" description="Polar residues" evidence="1">
    <location>
        <begin position="1"/>
        <end position="12"/>
    </location>
</feature>
<dbReference type="Proteomes" id="UP000325313">
    <property type="component" value="Unassembled WGS sequence"/>
</dbReference>
<evidence type="ECO:0000313" key="4">
    <source>
        <dbReference type="Proteomes" id="UP000325313"/>
    </source>
</evidence>
<evidence type="ECO:0000256" key="1">
    <source>
        <dbReference type="SAM" id="MobiDB-lite"/>
    </source>
</evidence>
<feature type="domain" description="Torus" evidence="2">
    <location>
        <begin position="25"/>
        <end position="63"/>
    </location>
</feature>
<dbReference type="Pfam" id="PF16131">
    <property type="entry name" value="Torus"/>
    <property type="match status" value="1"/>
</dbReference>
<dbReference type="InterPro" id="IPR032297">
    <property type="entry name" value="Torus"/>
</dbReference>
<name>A0A5B0SAC0_PUCGR</name>
<dbReference type="AlphaFoldDB" id="A0A5B0SAC0"/>
<evidence type="ECO:0000259" key="2">
    <source>
        <dbReference type="Pfam" id="PF16131"/>
    </source>
</evidence>
<organism evidence="3 4">
    <name type="scientific">Puccinia graminis f. sp. tritici</name>
    <dbReference type="NCBI Taxonomy" id="56615"/>
    <lineage>
        <taxon>Eukaryota</taxon>
        <taxon>Fungi</taxon>
        <taxon>Dikarya</taxon>
        <taxon>Basidiomycota</taxon>
        <taxon>Pucciniomycotina</taxon>
        <taxon>Pucciniomycetes</taxon>
        <taxon>Pucciniales</taxon>
        <taxon>Pucciniaceae</taxon>
        <taxon>Puccinia</taxon>
    </lineage>
</organism>
<comment type="caution">
    <text evidence="3">The sequence shown here is derived from an EMBL/GenBank/DDBJ whole genome shotgun (WGS) entry which is preliminary data.</text>
</comment>
<evidence type="ECO:0000313" key="3">
    <source>
        <dbReference type="EMBL" id="KAA1134439.1"/>
    </source>
</evidence>
<proteinExistence type="predicted"/>
<protein>
    <recommendedName>
        <fullName evidence="2">Torus domain-containing protein</fullName>
    </recommendedName>
</protein>
<dbReference type="EMBL" id="VDEP01000062">
    <property type="protein sequence ID" value="KAA1134439.1"/>
    <property type="molecule type" value="Genomic_DNA"/>
</dbReference>
<feature type="compositionally biased region" description="Basic residues" evidence="1">
    <location>
        <begin position="21"/>
        <end position="30"/>
    </location>
</feature>
<feature type="region of interest" description="Disordered" evidence="1">
    <location>
        <begin position="1"/>
        <end position="44"/>
    </location>
</feature>